<sequence>MRETGLAKHTIACHLGLCQTW</sequence>
<dbReference type="EMBL" id="GBXM01034826">
    <property type="protein sequence ID" value="JAH73751.1"/>
    <property type="molecule type" value="Transcribed_RNA"/>
</dbReference>
<proteinExistence type="predicted"/>
<reference evidence="1" key="1">
    <citation type="submission" date="2014-11" db="EMBL/GenBank/DDBJ databases">
        <authorList>
            <person name="Amaro Gonzalez C."/>
        </authorList>
    </citation>
    <scope>NUCLEOTIDE SEQUENCE</scope>
</reference>
<reference evidence="1" key="2">
    <citation type="journal article" date="2015" name="Fish Shellfish Immunol.">
        <title>Early steps in the European eel (Anguilla anguilla)-Vibrio vulnificus interaction in the gills: Role of the RtxA13 toxin.</title>
        <authorList>
            <person name="Callol A."/>
            <person name="Pajuelo D."/>
            <person name="Ebbesson L."/>
            <person name="Teles M."/>
            <person name="MacKenzie S."/>
            <person name="Amaro C."/>
        </authorList>
    </citation>
    <scope>NUCLEOTIDE SEQUENCE</scope>
</reference>
<evidence type="ECO:0000313" key="1">
    <source>
        <dbReference type="EMBL" id="JAH73751.1"/>
    </source>
</evidence>
<protein>
    <submittedName>
        <fullName evidence="1">Uncharacterized protein</fullName>
    </submittedName>
</protein>
<dbReference type="AlphaFoldDB" id="A0A0E9V6Z1"/>
<accession>A0A0E9V6Z1</accession>
<name>A0A0E9V6Z1_ANGAN</name>
<organism evidence="1">
    <name type="scientific">Anguilla anguilla</name>
    <name type="common">European freshwater eel</name>
    <name type="synonym">Muraena anguilla</name>
    <dbReference type="NCBI Taxonomy" id="7936"/>
    <lineage>
        <taxon>Eukaryota</taxon>
        <taxon>Metazoa</taxon>
        <taxon>Chordata</taxon>
        <taxon>Craniata</taxon>
        <taxon>Vertebrata</taxon>
        <taxon>Euteleostomi</taxon>
        <taxon>Actinopterygii</taxon>
        <taxon>Neopterygii</taxon>
        <taxon>Teleostei</taxon>
        <taxon>Anguilliformes</taxon>
        <taxon>Anguillidae</taxon>
        <taxon>Anguilla</taxon>
    </lineage>
</organism>